<dbReference type="EMBL" id="OW152823">
    <property type="protein sequence ID" value="CAH2039386.1"/>
    <property type="molecule type" value="Genomic_DNA"/>
</dbReference>
<name>A0ABN8HT11_9NEOP</name>
<reference evidence="1" key="1">
    <citation type="submission" date="2022-03" db="EMBL/GenBank/DDBJ databases">
        <authorList>
            <person name="Martin H S."/>
        </authorList>
    </citation>
    <scope>NUCLEOTIDE SEQUENCE</scope>
</reference>
<gene>
    <name evidence="1" type="ORF">IPOD504_LOCUS1638</name>
</gene>
<protein>
    <submittedName>
        <fullName evidence="1">Uncharacterized protein</fullName>
    </submittedName>
</protein>
<organism evidence="1 2">
    <name type="scientific">Iphiclides podalirius</name>
    <name type="common">scarce swallowtail</name>
    <dbReference type="NCBI Taxonomy" id="110791"/>
    <lineage>
        <taxon>Eukaryota</taxon>
        <taxon>Metazoa</taxon>
        <taxon>Ecdysozoa</taxon>
        <taxon>Arthropoda</taxon>
        <taxon>Hexapoda</taxon>
        <taxon>Insecta</taxon>
        <taxon>Pterygota</taxon>
        <taxon>Neoptera</taxon>
        <taxon>Endopterygota</taxon>
        <taxon>Lepidoptera</taxon>
        <taxon>Glossata</taxon>
        <taxon>Ditrysia</taxon>
        <taxon>Papilionoidea</taxon>
        <taxon>Papilionidae</taxon>
        <taxon>Papilioninae</taxon>
        <taxon>Iphiclides</taxon>
    </lineage>
</organism>
<keyword evidence="2" id="KW-1185">Reference proteome</keyword>
<proteinExistence type="predicted"/>
<evidence type="ECO:0000313" key="2">
    <source>
        <dbReference type="Proteomes" id="UP000837857"/>
    </source>
</evidence>
<sequence length="98" mass="10342">MTQVGLGSSRAPEKSKTLTTTVAAEMKKISESSTTTASLITEATFFRVQTDVPSGSTTVGSSSTAPAEDFHYHNGCSRALRCLGHSTSKEAFTLARPK</sequence>
<accession>A0ABN8HT11</accession>
<evidence type="ECO:0000313" key="1">
    <source>
        <dbReference type="EMBL" id="CAH2039386.1"/>
    </source>
</evidence>
<dbReference type="Proteomes" id="UP000837857">
    <property type="component" value="Chromosome 11"/>
</dbReference>
<feature type="non-terminal residue" evidence="1">
    <location>
        <position position="98"/>
    </location>
</feature>